<reference evidence="2" key="1">
    <citation type="submission" date="2019-08" db="EMBL/GenBank/DDBJ databases">
        <authorList>
            <person name="Kucharzyk K."/>
            <person name="Murdoch R.W."/>
            <person name="Higgins S."/>
            <person name="Loffler F."/>
        </authorList>
    </citation>
    <scope>NUCLEOTIDE SEQUENCE</scope>
</reference>
<gene>
    <name evidence="2" type="ORF">SDC9_183083</name>
</gene>
<dbReference type="AlphaFoldDB" id="A0A645H9A7"/>
<protein>
    <recommendedName>
        <fullName evidence="1">DUF4342 domain-containing protein</fullName>
    </recommendedName>
</protein>
<feature type="domain" description="DUF4342" evidence="1">
    <location>
        <begin position="1"/>
        <end position="37"/>
    </location>
</feature>
<evidence type="ECO:0000313" key="2">
    <source>
        <dbReference type="EMBL" id="MPN35585.1"/>
    </source>
</evidence>
<dbReference type="EMBL" id="VSSQ01089263">
    <property type="protein sequence ID" value="MPN35585.1"/>
    <property type="molecule type" value="Genomic_DNA"/>
</dbReference>
<comment type="caution">
    <text evidence="2">The sequence shown here is derived from an EMBL/GenBank/DDBJ whole genome shotgun (WGS) entry which is preliminary data.</text>
</comment>
<accession>A0A645H9A7</accession>
<proteinExistence type="predicted"/>
<dbReference type="Pfam" id="PF14242">
    <property type="entry name" value="DUF4342"/>
    <property type="match status" value="1"/>
</dbReference>
<evidence type="ECO:0000259" key="1">
    <source>
        <dbReference type="Pfam" id="PF14242"/>
    </source>
</evidence>
<dbReference type="InterPro" id="IPR025642">
    <property type="entry name" value="DUF4342"/>
</dbReference>
<organism evidence="2">
    <name type="scientific">bioreactor metagenome</name>
    <dbReference type="NCBI Taxonomy" id="1076179"/>
    <lineage>
        <taxon>unclassified sequences</taxon>
        <taxon>metagenomes</taxon>
        <taxon>ecological metagenomes</taxon>
    </lineage>
</organism>
<name>A0A645H9A7_9ZZZZ</name>
<sequence length="101" mass="10983">MDIPITAGALSAVILPQLTAIGTAIALMTKCTIEVERPNKEIINVGETLAKTADEFADKVKETANEMKNKGEQILNNANDTINSQSSMFNQNLNNDNYNDI</sequence>